<dbReference type="AlphaFoldDB" id="A0A8X7UPW2"/>
<sequence>MNMSFDFFCQPSRLNVDCRVKFIPFTVVLHPSPLFTSSSRPSRDSHGLLLCHRIFGRLALTSSSCSESSLAVVLILAAAI</sequence>
<reference evidence="1 2" key="1">
    <citation type="submission" date="2020-02" db="EMBL/GenBank/DDBJ databases">
        <authorList>
            <person name="Ma Q."/>
            <person name="Huang Y."/>
            <person name="Song X."/>
            <person name="Pei D."/>
        </authorList>
    </citation>
    <scope>NUCLEOTIDE SEQUENCE [LARGE SCALE GENOMIC DNA]</scope>
    <source>
        <strain evidence="1">Sxm20200214</strain>
        <tissue evidence="1">Leaf</tissue>
    </source>
</reference>
<organism evidence="1 2">
    <name type="scientific">Brassica carinata</name>
    <name type="common">Ethiopian mustard</name>
    <name type="synonym">Abyssinian cabbage</name>
    <dbReference type="NCBI Taxonomy" id="52824"/>
    <lineage>
        <taxon>Eukaryota</taxon>
        <taxon>Viridiplantae</taxon>
        <taxon>Streptophyta</taxon>
        <taxon>Embryophyta</taxon>
        <taxon>Tracheophyta</taxon>
        <taxon>Spermatophyta</taxon>
        <taxon>Magnoliopsida</taxon>
        <taxon>eudicotyledons</taxon>
        <taxon>Gunneridae</taxon>
        <taxon>Pentapetalae</taxon>
        <taxon>rosids</taxon>
        <taxon>malvids</taxon>
        <taxon>Brassicales</taxon>
        <taxon>Brassicaceae</taxon>
        <taxon>Brassiceae</taxon>
        <taxon>Brassica</taxon>
    </lineage>
</organism>
<accession>A0A8X7UPW2</accession>
<protein>
    <submittedName>
        <fullName evidence="1">Uncharacterized protein</fullName>
    </submittedName>
</protein>
<proteinExistence type="predicted"/>
<dbReference type="Proteomes" id="UP000886595">
    <property type="component" value="Unassembled WGS sequence"/>
</dbReference>
<gene>
    <name evidence="1" type="ORF">Bca52824_046088</name>
</gene>
<comment type="caution">
    <text evidence="1">The sequence shown here is derived from an EMBL/GenBank/DDBJ whole genome shotgun (WGS) entry which is preliminary data.</text>
</comment>
<dbReference type="EMBL" id="JAAMPC010000010">
    <property type="protein sequence ID" value="KAG2286484.1"/>
    <property type="molecule type" value="Genomic_DNA"/>
</dbReference>
<evidence type="ECO:0000313" key="1">
    <source>
        <dbReference type="EMBL" id="KAG2286484.1"/>
    </source>
</evidence>
<keyword evidence="2" id="KW-1185">Reference proteome</keyword>
<name>A0A8X7UPW2_BRACI</name>
<evidence type="ECO:0000313" key="2">
    <source>
        <dbReference type="Proteomes" id="UP000886595"/>
    </source>
</evidence>